<dbReference type="InterPro" id="IPR032710">
    <property type="entry name" value="NTF2-like_dom_sf"/>
</dbReference>
<evidence type="ECO:0000259" key="1">
    <source>
        <dbReference type="Pfam" id="PF12680"/>
    </source>
</evidence>
<dbReference type="InterPro" id="IPR037401">
    <property type="entry name" value="SnoaL-like"/>
</dbReference>
<comment type="caution">
    <text evidence="2">The sequence shown here is derived from an EMBL/GenBank/DDBJ whole genome shotgun (WGS) entry which is preliminary data.</text>
</comment>
<reference evidence="2 3" key="1">
    <citation type="submission" date="2024-06" db="EMBL/GenBank/DDBJ databases">
        <title>The Natural Products Discovery Center: Release of the First 8490 Sequenced Strains for Exploring Actinobacteria Biosynthetic Diversity.</title>
        <authorList>
            <person name="Kalkreuter E."/>
            <person name="Kautsar S.A."/>
            <person name="Yang D."/>
            <person name="Bader C.D."/>
            <person name="Teijaro C.N."/>
            <person name="Fluegel L."/>
            <person name="Davis C.M."/>
            <person name="Simpson J.R."/>
            <person name="Lauterbach L."/>
            <person name="Steele A.D."/>
            <person name="Gui C."/>
            <person name="Meng S."/>
            <person name="Li G."/>
            <person name="Viehrig K."/>
            <person name="Ye F."/>
            <person name="Su P."/>
            <person name="Kiefer A.F."/>
            <person name="Nichols A."/>
            <person name="Cepeda A.J."/>
            <person name="Yan W."/>
            <person name="Fan B."/>
            <person name="Jiang Y."/>
            <person name="Adhikari A."/>
            <person name="Zheng C.-J."/>
            <person name="Schuster L."/>
            <person name="Cowan T.M."/>
            <person name="Smanski M.J."/>
            <person name="Chevrette M.G."/>
            <person name="De Carvalho L.P.S."/>
            <person name="Shen B."/>
        </authorList>
    </citation>
    <scope>NUCLEOTIDE SEQUENCE [LARGE SCALE GENOMIC DNA]</scope>
    <source>
        <strain evidence="2 3">NPDC000234</strain>
    </source>
</reference>
<dbReference type="Gene3D" id="3.10.450.50">
    <property type="match status" value="1"/>
</dbReference>
<proteinExistence type="predicted"/>
<feature type="domain" description="SnoaL-like" evidence="1">
    <location>
        <begin position="7"/>
        <end position="105"/>
    </location>
</feature>
<dbReference type="SUPFAM" id="SSF54427">
    <property type="entry name" value="NTF2-like"/>
    <property type="match status" value="1"/>
</dbReference>
<gene>
    <name evidence="2" type="ORF">ABT404_12320</name>
</gene>
<protein>
    <submittedName>
        <fullName evidence="2">Nuclear transport factor 2 family protein</fullName>
    </submittedName>
</protein>
<name>A0ABV1WU20_9ACTN</name>
<dbReference type="Pfam" id="PF12680">
    <property type="entry name" value="SnoaL_2"/>
    <property type="match status" value="1"/>
</dbReference>
<dbReference type="RefSeq" id="WP_350780141.1">
    <property type="nucleotide sequence ID" value="NZ_JBEPEK010000067.1"/>
</dbReference>
<evidence type="ECO:0000313" key="3">
    <source>
        <dbReference type="Proteomes" id="UP001474181"/>
    </source>
</evidence>
<sequence length="119" mass="13167">MQTEFATRVFTLVDATDAAGFSKLFAPQGRMRFGNNEPMTGPGEIEAGVGGFFSTIKGLRHTVVREWHVGSDSVIEETVDYYRLAGDTVSIPAVTMWHVDETGLIDDFRVYFDLAPLFA</sequence>
<accession>A0ABV1WU20</accession>
<organism evidence="2 3">
    <name type="scientific">Streptomyces hyaluromycini</name>
    <dbReference type="NCBI Taxonomy" id="1377993"/>
    <lineage>
        <taxon>Bacteria</taxon>
        <taxon>Bacillati</taxon>
        <taxon>Actinomycetota</taxon>
        <taxon>Actinomycetes</taxon>
        <taxon>Kitasatosporales</taxon>
        <taxon>Streptomycetaceae</taxon>
        <taxon>Streptomyces</taxon>
    </lineage>
</organism>
<dbReference type="EMBL" id="JBEPEK010000067">
    <property type="protein sequence ID" value="MER7180245.1"/>
    <property type="molecule type" value="Genomic_DNA"/>
</dbReference>
<evidence type="ECO:0000313" key="2">
    <source>
        <dbReference type="EMBL" id="MER7180245.1"/>
    </source>
</evidence>
<dbReference type="Proteomes" id="UP001474181">
    <property type="component" value="Unassembled WGS sequence"/>
</dbReference>
<keyword evidence="3" id="KW-1185">Reference proteome</keyword>